<dbReference type="EMBL" id="MN740583">
    <property type="protein sequence ID" value="QHU35026.1"/>
    <property type="molecule type" value="Genomic_DNA"/>
</dbReference>
<organism evidence="1">
    <name type="scientific">viral metagenome</name>
    <dbReference type="NCBI Taxonomy" id="1070528"/>
    <lineage>
        <taxon>unclassified sequences</taxon>
        <taxon>metagenomes</taxon>
        <taxon>organismal metagenomes</taxon>
    </lineage>
</organism>
<proteinExistence type="predicted"/>
<reference evidence="1" key="1">
    <citation type="journal article" date="2020" name="Nature">
        <title>Giant virus diversity and host interactions through global metagenomics.</title>
        <authorList>
            <person name="Schulz F."/>
            <person name="Roux S."/>
            <person name="Paez-Espino D."/>
            <person name="Jungbluth S."/>
            <person name="Walsh D.A."/>
            <person name="Denef V.J."/>
            <person name="McMahon K.D."/>
            <person name="Konstantinidis K.T."/>
            <person name="Eloe-Fadrosh E.A."/>
            <person name="Kyrpides N.C."/>
            <person name="Woyke T."/>
        </authorList>
    </citation>
    <scope>NUCLEOTIDE SEQUENCE</scope>
    <source>
        <strain evidence="1">GVMAG-S-1017745-26</strain>
    </source>
</reference>
<name>A0A6C0LW02_9ZZZZ</name>
<evidence type="ECO:0000313" key="1">
    <source>
        <dbReference type="EMBL" id="QHU35026.1"/>
    </source>
</evidence>
<accession>A0A6C0LW02</accession>
<sequence>MGAGKSSLVKKNEVINWSFKKEGWFTMNYSLPDIILKGDIVLRNQTEEEGNKTIDEIQHDTKDILKSNQIIGKFSSKKGNLTIKSVYYDNEENIIFEITHNNGIKYLLNLNRQDSTWSDEEYKVFLQYAFRTLYGNSKLIVSELCQKTNSLNFNCNPLVGSNNNVNKGSNIEINGFPISITGGGYEYITNPETGRKVNVNGKIGKKVINTYLMSHIGGSVGFIVDKAELRNSFLFSILGADYKNKWEQLSNIPYITNINDNLDHMFIQLFESLGGEYEAMNFFKKTIEEEWVANDNEWRNNWIGVLIGIIVVSVVEKEDVSVEGFEFLQDKNIIDELGNMIESPENPFNFINEYLENNFPEQLIDAMDY</sequence>
<protein>
    <submittedName>
        <fullName evidence="1">Uncharacterized protein</fullName>
    </submittedName>
</protein>
<dbReference type="AlphaFoldDB" id="A0A6C0LW02"/>